<accession>A0A9Q3D6K1</accession>
<dbReference type="Proteomes" id="UP000765509">
    <property type="component" value="Unassembled WGS sequence"/>
</dbReference>
<gene>
    <name evidence="1" type="ORF">O181_036008</name>
</gene>
<evidence type="ECO:0000313" key="2">
    <source>
        <dbReference type="Proteomes" id="UP000765509"/>
    </source>
</evidence>
<proteinExistence type="predicted"/>
<reference evidence="1" key="1">
    <citation type="submission" date="2021-03" db="EMBL/GenBank/DDBJ databases">
        <title>Draft genome sequence of rust myrtle Austropuccinia psidii MF-1, a brazilian biotype.</title>
        <authorList>
            <person name="Quecine M.C."/>
            <person name="Pachon D.M.R."/>
            <person name="Bonatelli M.L."/>
            <person name="Correr F.H."/>
            <person name="Franceschini L.M."/>
            <person name="Leite T.F."/>
            <person name="Margarido G.R.A."/>
            <person name="Almeida C.A."/>
            <person name="Ferrarezi J.A."/>
            <person name="Labate C.A."/>
        </authorList>
    </citation>
    <scope>NUCLEOTIDE SEQUENCE</scope>
    <source>
        <strain evidence="1">MF-1</strain>
    </source>
</reference>
<dbReference type="OrthoDB" id="2506060at2759"/>
<dbReference type="AlphaFoldDB" id="A0A9Q3D6K1"/>
<sequence>MMSQIKLHLTQNELKKGRNKVKQSSEVVPVPLTKYNHMCSYDFFNSPMDLETFEEGVFGHADMQVTTQQDAFMETLFDFDMWDEANRQMDSADIQVVHGNISVQQTSSWDPYNMDV</sequence>
<evidence type="ECO:0000313" key="1">
    <source>
        <dbReference type="EMBL" id="MBW0496293.1"/>
    </source>
</evidence>
<organism evidence="1 2">
    <name type="scientific">Austropuccinia psidii MF-1</name>
    <dbReference type="NCBI Taxonomy" id="1389203"/>
    <lineage>
        <taxon>Eukaryota</taxon>
        <taxon>Fungi</taxon>
        <taxon>Dikarya</taxon>
        <taxon>Basidiomycota</taxon>
        <taxon>Pucciniomycotina</taxon>
        <taxon>Pucciniomycetes</taxon>
        <taxon>Pucciniales</taxon>
        <taxon>Sphaerophragmiaceae</taxon>
        <taxon>Austropuccinia</taxon>
    </lineage>
</organism>
<comment type="caution">
    <text evidence="1">The sequence shown here is derived from an EMBL/GenBank/DDBJ whole genome shotgun (WGS) entry which is preliminary data.</text>
</comment>
<name>A0A9Q3D6K1_9BASI</name>
<keyword evidence="2" id="KW-1185">Reference proteome</keyword>
<protein>
    <submittedName>
        <fullName evidence="1">Uncharacterized protein</fullName>
    </submittedName>
</protein>
<dbReference type="EMBL" id="AVOT02013536">
    <property type="protein sequence ID" value="MBW0496293.1"/>
    <property type="molecule type" value="Genomic_DNA"/>
</dbReference>